<name>A0A445MVR0_9BACT</name>
<sequence length="471" mass="51116">MNSCKLASALLTALICASCAVGPDYRRPDTKVPETWSEAPDKGVSIGSFELVRWWETLNDPVLNTLVERAIKSNPDLRLAEARLREARAAREMATADLWPSLNASGSYSRAHAGIAPSSKEKSTTSLFQIGFDAAWELDIFGGLRRSVEAAQASVGAAKESHRDVIVSLLAEIARNYVELCGLQQQIAITKDNIKTQSDTVELTQARFAVGLASEIDVLKASSQLTNTQSQIPILESLAKHSIHRLGILLGSEPGALIGELSCAGNIPPVPPDVPVDLPSDLLRRRPDIRAAERELAAATARIGVAVADLFPRFSLTGSLGRQGLNFSDLGDGTNKFWKVGPTIEWPIFEAGRIRANINIQNARQEQALAFYEKTVLAALEEVENALVDYAKEQASRNSLIETVDANLQSVSLSTELYAKGLTDFLTVLDAERSLYTSQDQLVQSEKTVVLNLIALYKAMGGGWEAYSKPD</sequence>
<accession>A0A445MVR0</accession>
<keyword evidence="2" id="KW-1134">Transmembrane beta strand</keyword>
<dbReference type="PANTHER" id="PTHR30203">
    <property type="entry name" value="OUTER MEMBRANE CATION EFFLUX PROTEIN"/>
    <property type="match status" value="1"/>
</dbReference>
<dbReference type="Gene3D" id="2.20.200.10">
    <property type="entry name" value="Outer membrane efflux proteins (OEP)"/>
    <property type="match status" value="1"/>
</dbReference>
<evidence type="ECO:0000256" key="2">
    <source>
        <dbReference type="RuleBase" id="RU362097"/>
    </source>
</evidence>
<dbReference type="EMBL" id="OJIN01000101">
    <property type="protein sequence ID" value="SPD73570.1"/>
    <property type="molecule type" value="Genomic_DNA"/>
</dbReference>
<dbReference type="InterPro" id="IPR003423">
    <property type="entry name" value="OMP_efflux"/>
</dbReference>
<dbReference type="GO" id="GO:0015562">
    <property type="term" value="F:efflux transmembrane transporter activity"/>
    <property type="evidence" value="ECO:0007669"/>
    <property type="project" value="InterPro"/>
</dbReference>
<comment type="similarity">
    <text evidence="1 2">Belongs to the outer membrane factor (OMF) (TC 1.B.17) family.</text>
</comment>
<protein>
    <submittedName>
        <fullName evidence="3">Transcriptional regulator, Fis family</fullName>
    </submittedName>
</protein>
<dbReference type="AlphaFoldDB" id="A0A445MVR0"/>
<feature type="chain" id="PRO_5018819663" evidence="2">
    <location>
        <begin position="21"/>
        <end position="471"/>
    </location>
</feature>
<keyword evidence="2" id="KW-0472">Membrane</keyword>
<keyword evidence="2" id="KW-0564">Palmitate</keyword>
<feature type="signal peptide" evidence="2">
    <location>
        <begin position="1"/>
        <end position="20"/>
    </location>
</feature>
<comment type="subcellular location">
    <subcellularLocation>
        <location evidence="2">Cell membrane</location>
        <topology evidence="2">Lipid-anchor</topology>
    </subcellularLocation>
</comment>
<dbReference type="InterPro" id="IPR010131">
    <property type="entry name" value="MdtP/NodT-like"/>
</dbReference>
<gene>
    <name evidence="3" type="ORF">PITCH_A190146</name>
</gene>
<dbReference type="Gene3D" id="1.20.1600.10">
    <property type="entry name" value="Outer membrane efflux proteins (OEP)"/>
    <property type="match status" value="1"/>
</dbReference>
<reference evidence="3" key="1">
    <citation type="submission" date="2018-01" db="EMBL/GenBank/DDBJ databases">
        <authorList>
            <person name="Regsiter A."/>
            <person name="William W."/>
        </authorList>
    </citation>
    <scope>NUCLEOTIDE SEQUENCE</scope>
    <source>
        <strain evidence="3">TRIP AH-1</strain>
    </source>
</reference>
<evidence type="ECO:0000256" key="1">
    <source>
        <dbReference type="ARBA" id="ARBA00007613"/>
    </source>
</evidence>
<dbReference type="SUPFAM" id="SSF56954">
    <property type="entry name" value="Outer membrane efflux proteins (OEP)"/>
    <property type="match status" value="1"/>
</dbReference>
<keyword evidence="2" id="KW-0812">Transmembrane</keyword>
<dbReference type="GO" id="GO:0005886">
    <property type="term" value="C:plasma membrane"/>
    <property type="evidence" value="ECO:0007669"/>
    <property type="project" value="UniProtKB-SubCell"/>
</dbReference>
<dbReference type="Pfam" id="PF02321">
    <property type="entry name" value="OEP"/>
    <property type="match status" value="2"/>
</dbReference>
<proteinExistence type="inferred from homology"/>
<organism evidence="3">
    <name type="scientific">uncultured Desulfobacterium sp</name>
    <dbReference type="NCBI Taxonomy" id="201089"/>
    <lineage>
        <taxon>Bacteria</taxon>
        <taxon>Pseudomonadati</taxon>
        <taxon>Thermodesulfobacteriota</taxon>
        <taxon>Desulfobacteria</taxon>
        <taxon>Desulfobacterales</taxon>
        <taxon>Desulfobacteriaceae</taxon>
        <taxon>Desulfobacterium</taxon>
        <taxon>environmental samples</taxon>
    </lineage>
</organism>
<keyword evidence="2" id="KW-0449">Lipoprotein</keyword>
<keyword evidence="2" id="KW-0732">Signal</keyword>
<evidence type="ECO:0000313" key="3">
    <source>
        <dbReference type="EMBL" id="SPD73570.1"/>
    </source>
</evidence>
<dbReference type="PANTHER" id="PTHR30203:SF25">
    <property type="entry name" value="OUTER MEMBRANE PROTEIN-RELATED"/>
    <property type="match status" value="1"/>
</dbReference>
<dbReference type="NCBIfam" id="TIGR01845">
    <property type="entry name" value="outer_NodT"/>
    <property type="match status" value="1"/>
</dbReference>